<dbReference type="EMBL" id="PGTZ01000008">
    <property type="protein sequence ID" value="PJI93493.1"/>
    <property type="molecule type" value="Genomic_DNA"/>
</dbReference>
<protein>
    <recommendedName>
        <fullName evidence="5">DUF308 domain-containing protein</fullName>
    </recommendedName>
</protein>
<evidence type="ECO:0000313" key="4">
    <source>
        <dbReference type="Proteomes" id="UP000231586"/>
    </source>
</evidence>
<comment type="caution">
    <text evidence="3">The sequence shown here is derived from an EMBL/GenBank/DDBJ whole genome shotgun (WGS) entry which is preliminary data.</text>
</comment>
<proteinExistence type="predicted"/>
<dbReference type="OrthoDB" id="5147993at2"/>
<dbReference type="RefSeq" id="WP_100350175.1">
    <property type="nucleotide sequence ID" value="NZ_PGTZ01000008.1"/>
</dbReference>
<evidence type="ECO:0000256" key="1">
    <source>
        <dbReference type="SAM" id="MobiDB-lite"/>
    </source>
</evidence>
<organism evidence="3 4">
    <name type="scientific">Luteimicrobium subarcticum</name>
    <dbReference type="NCBI Taxonomy" id="620910"/>
    <lineage>
        <taxon>Bacteria</taxon>
        <taxon>Bacillati</taxon>
        <taxon>Actinomycetota</taxon>
        <taxon>Actinomycetes</taxon>
        <taxon>Micrococcales</taxon>
        <taxon>Luteimicrobium</taxon>
    </lineage>
</organism>
<name>A0A2M8WRE0_9MICO</name>
<feature type="transmembrane region" description="Helical" evidence="2">
    <location>
        <begin position="108"/>
        <end position="127"/>
    </location>
</feature>
<keyword evidence="4" id="KW-1185">Reference proteome</keyword>
<evidence type="ECO:0000313" key="3">
    <source>
        <dbReference type="EMBL" id="PJI93493.1"/>
    </source>
</evidence>
<feature type="region of interest" description="Disordered" evidence="1">
    <location>
        <begin position="36"/>
        <end position="61"/>
    </location>
</feature>
<dbReference type="Proteomes" id="UP000231586">
    <property type="component" value="Unassembled WGS sequence"/>
</dbReference>
<sequence length="167" mass="17933">MSDPNGTPTPRDDAHDESTWTDAWADERWHELVADLQVDGSVDDAEGRPGPGAPSAGWGTFDVAPWVRTPGPRDWPASDEVEALEEAESHYQPPEPPPVLGRDPLKNLAWGAVAGVPAVLFVLLLVVRPFPRLVGAIGGVLFLAGIAVLVWRMPHERQDDDGPGAVV</sequence>
<feature type="region of interest" description="Disordered" evidence="1">
    <location>
        <begin position="1"/>
        <end position="23"/>
    </location>
</feature>
<evidence type="ECO:0000256" key="2">
    <source>
        <dbReference type="SAM" id="Phobius"/>
    </source>
</evidence>
<dbReference type="AlphaFoldDB" id="A0A2M8WRE0"/>
<accession>A0A2M8WRE0</accession>
<feature type="transmembrane region" description="Helical" evidence="2">
    <location>
        <begin position="133"/>
        <end position="151"/>
    </location>
</feature>
<evidence type="ECO:0008006" key="5">
    <source>
        <dbReference type="Google" id="ProtNLM"/>
    </source>
</evidence>
<keyword evidence="2" id="KW-1133">Transmembrane helix</keyword>
<keyword evidence="2" id="KW-0472">Membrane</keyword>
<reference evidence="3 4" key="1">
    <citation type="submission" date="2017-11" db="EMBL/GenBank/DDBJ databases">
        <title>Genomic Encyclopedia of Archaeal and Bacterial Type Strains, Phase II (KMG-II): From Individual Species to Whole Genera.</title>
        <authorList>
            <person name="Goeker M."/>
        </authorList>
    </citation>
    <scope>NUCLEOTIDE SEQUENCE [LARGE SCALE GENOMIC DNA]</scope>
    <source>
        <strain evidence="3 4">DSM 22413</strain>
    </source>
</reference>
<gene>
    <name evidence="3" type="ORF">CLV34_2067</name>
</gene>
<keyword evidence="2" id="KW-0812">Transmembrane</keyword>